<proteinExistence type="predicted"/>
<feature type="compositionally biased region" description="Basic and acidic residues" evidence="1">
    <location>
        <begin position="202"/>
        <end position="219"/>
    </location>
</feature>
<dbReference type="AlphaFoldDB" id="A0A074YW40"/>
<organism evidence="2 3">
    <name type="scientific">Aureobasidium subglaciale (strain EXF-2481)</name>
    <name type="common">Aureobasidium pullulans var. subglaciale</name>
    <dbReference type="NCBI Taxonomy" id="1043005"/>
    <lineage>
        <taxon>Eukaryota</taxon>
        <taxon>Fungi</taxon>
        <taxon>Dikarya</taxon>
        <taxon>Ascomycota</taxon>
        <taxon>Pezizomycotina</taxon>
        <taxon>Dothideomycetes</taxon>
        <taxon>Dothideomycetidae</taxon>
        <taxon>Dothideales</taxon>
        <taxon>Saccotheciaceae</taxon>
        <taxon>Aureobasidium</taxon>
    </lineage>
</organism>
<dbReference type="EMBL" id="KL584782">
    <property type="protein sequence ID" value="KEQ91071.1"/>
    <property type="molecule type" value="Genomic_DNA"/>
</dbReference>
<evidence type="ECO:0000313" key="2">
    <source>
        <dbReference type="EMBL" id="KEQ91071.1"/>
    </source>
</evidence>
<dbReference type="OrthoDB" id="3915304at2759"/>
<feature type="region of interest" description="Disordered" evidence="1">
    <location>
        <begin position="136"/>
        <end position="175"/>
    </location>
</feature>
<protein>
    <submittedName>
        <fullName evidence="2">Uncharacterized protein</fullName>
    </submittedName>
</protein>
<sequence length="219" mass="24816">MAYFDIYEDNTISPSPPAAINDADPTVHCFESGPSSREAHKLESTREEQDVYFESEEHGETAERDLVVAMSVENGDRQVIEHGFPDQSNVDPGEMTIQRDPTTKFWKRWPGYQTLRGMLYGSPNVKADEEPKVQKLMPRRPAQQSTGHIAVGKSHNARVQEPSTTRDGSCSDQEERTQYHWLSSHRLQALHMKLSHGFPSKTQDDSRKEPLHRGDTVGN</sequence>
<name>A0A074YW40_AURSE</name>
<keyword evidence="3" id="KW-1185">Reference proteome</keyword>
<evidence type="ECO:0000313" key="3">
    <source>
        <dbReference type="Proteomes" id="UP000030641"/>
    </source>
</evidence>
<dbReference type="Proteomes" id="UP000030641">
    <property type="component" value="Unassembled WGS sequence"/>
</dbReference>
<dbReference type="GeneID" id="25372061"/>
<feature type="compositionally biased region" description="Basic and acidic residues" evidence="1">
    <location>
        <begin position="37"/>
        <end position="62"/>
    </location>
</feature>
<gene>
    <name evidence="2" type="ORF">AUEXF2481DRAFT_8871</name>
</gene>
<evidence type="ECO:0000256" key="1">
    <source>
        <dbReference type="SAM" id="MobiDB-lite"/>
    </source>
</evidence>
<feature type="region of interest" description="Disordered" evidence="1">
    <location>
        <begin position="192"/>
        <end position="219"/>
    </location>
</feature>
<accession>A0A074YW40</accession>
<dbReference type="InParanoid" id="A0A074YW40"/>
<reference evidence="2 3" key="1">
    <citation type="journal article" date="2014" name="BMC Genomics">
        <title>Genome sequencing of four Aureobasidium pullulans varieties: biotechnological potential, stress tolerance, and description of new species.</title>
        <authorList>
            <person name="Gostin Ar C."/>
            <person name="Ohm R.A."/>
            <person name="Kogej T."/>
            <person name="Sonjak S."/>
            <person name="Turk M."/>
            <person name="Zajc J."/>
            <person name="Zalar P."/>
            <person name="Grube M."/>
            <person name="Sun H."/>
            <person name="Han J."/>
            <person name="Sharma A."/>
            <person name="Chiniquy J."/>
            <person name="Ngan C.Y."/>
            <person name="Lipzen A."/>
            <person name="Barry K."/>
            <person name="Grigoriev I.V."/>
            <person name="Gunde-Cimerman N."/>
        </authorList>
    </citation>
    <scope>NUCLEOTIDE SEQUENCE [LARGE SCALE GENOMIC DNA]</scope>
    <source>
        <strain evidence="2 3">EXF-2481</strain>
    </source>
</reference>
<dbReference type="RefSeq" id="XP_013339526.1">
    <property type="nucleotide sequence ID" value="XM_013484072.1"/>
</dbReference>
<feature type="region of interest" description="Disordered" evidence="1">
    <location>
        <begin position="31"/>
        <end position="62"/>
    </location>
</feature>
<feature type="compositionally biased region" description="Polar residues" evidence="1">
    <location>
        <begin position="161"/>
        <end position="171"/>
    </location>
</feature>
<dbReference type="HOGENOM" id="CLU_1261270_0_0_1"/>